<dbReference type="EMBL" id="CP002896">
    <property type="protein sequence ID" value="AEK40899.1"/>
    <property type="molecule type" value="Genomic_DNA"/>
</dbReference>
<dbReference type="KEGG" id="amn:RAM_12045"/>
<evidence type="ECO:0000313" key="2">
    <source>
        <dbReference type="Proteomes" id="UP000006138"/>
    </source>
</evidence>
<organism evidence="1 2">
    <name type="scientific">Amycolatopsis mediterranei (strain S699)</name>
    <name type="common">Nocardia mediterranei</name>
    <dbReference type="NCBI Taxonomy" id="713604"/>
    <lineage>
        <taxon>Bacteria</taxon>
        <taxon>Bacillati</taxon>
        <taxon>Actinomycetota</taxon>
        <taxon>Actinomycetes</taxon>
        <taxon>Pseudonocardiales</taxon>
        <taxon>Pseudonocardiaceae</taxon>
        <taxon>Amycolatopsis</taxon>
    </lineage>
</organism>
<name>A0A9R0U7N0_AMYMS</name>
<protein>
    <submittedName>
        <fullName evidence="1">Uncharacterized protein</fullName>
    </submittedName>
</protein>
<gene>
    <name evidence="1" type="ordered locus">RAM_12045</name>
</gene>
<reference evidence="1 2" key="1">
    <citation type="journal article" date="2011" name="J. Bacteriol.">
        <title>Whole genome sequence of the rifamycin B-producing strain Amycolatopsis mediterranei S699.</title>
        <authorList>
            <person name="Verma M."/>
            <person name="Kaur J."/>
            <person name="Kumar M."/>
            <person name="Kumari K."/>
            <person name="Saxena A."/>
            <person name="Anand S."/>
            <person name="Nigam A."/>
            <person name="Ravi V."/>
            <person name="Raghuvanshi S."/>
            <person name="Khurana P."/>
            <person name="Tyagi A.K."/>
            <person name="Khurana J.P."/>
            <person name="Lal R."/>
        </authorList>
    </citation>
    <scope>NUCLEOTIDE SEQUENCE [LARGE SCALE GENOMIC DNA]</scope>
    <source>
        <strain evidence="1 2">S699</strain>
    </source>
</reference>
<keyword evidence="2" id="KW-1185">Reference proteome</keyword>
<proteinExistence type="predicted"/>
<dbReference type="Proteomes" id="UP000006138">
    <property type="component" value="Chromosome"/>
</dbReference>
<dbReference type="AlphaFoldDB" id="A0A9R0U7N0"/>
<sequence length="142" mass="15948">MRSRPRKPIRMRIDGVREHRGFWITLATAELPTPENPAPLSVRYVWGCDPAAGELAADWYDSNGGRAVQRSAGWVGEELWFLGTITMNGATVPLRDTFTRRGPDAYHHVGEIDLGEGWIPVDEEEAVRATTPRRSRGNLNYC</sequence>
<evidence type="ECO:0000313" key="1">
    <source>
        <dbReference type="EMBL" id="AEK40899.1"/>
    </source>
</evidence>
<accession>A0A9R0U7N0</accession>